<gene>
    <name evidence="1" type="ORF">GGD89_003342</name>
</gene>
<dbReference type="InterPro" id="IPR019276">
    <property type="entry name" value="DUF2303"/>
</dbReference>
<sequence>MSTETQTETAALADFMVNHVGLEILAEDLTDKPIAVVPQGKRLESLKPLLDEYRARPERISGRSEHITLDSLIEHIKAHDTTETAVFISRDPARAVAVYDYMSGTGTATGMDATPNWRGWRATHEFPLSREWKLWSRASGEKMGQGSFAAFVEDRILDVLPAPDLTAVPETESDKRLHELARLLDGTFAGPERMMELARGLVVHETSRVGAVINTNSGEGSIVFEEEHTDGAGQKLTIPSLFCLAIPVFDQGTRYRMVARLRYRKSREGLSWWFDLQRVKEVFDDAFQDAATRIAGDTGVPVYAGMPEEPESL</sequence>
<proteinExistence type="predicted"/>
<protein>
    <submittedName>
        <fullName evidence="1">Uncharacterized protein YfdQ (DUF2303 family)</fullName>
    </submittedName>
</protein>
<evidence type="ECO:0000313" key="1">
    <source>
        <dbReference type="EMBL" id="MBB4267695.1"/>
    </source>
</evidence>
<evidence type="ECO:0000313" key="2">
    <source>
        <dbReference type="Proteomes" id="UP000554286"/>
    </source>
</evidence>
<dbReference type="EMBL" id="JACIGK010000032">
    <property type="protein sequence ID" value="MBB4267695.1"/>
    <property type="molecule type" value="Genomic_DNA"/>
</dbReference>
<dbReference type="Pfam" id="PF10065">
    <property type="entry name" value="DUF2303"/>
    <property type="match status" value="1"/>
</dbReference>
<dbReference type="Proteomes" id="UP000554286">
    <property type="component" value="Unassembled WGS sequence"/>
</dbReference>
<accession>A0A7W6WAY0</accession>
<organism evidence="1 2">
    <name type="scientific">Roseospira visakhapatnamensis</name>
    <dbReference type="NCBI Taxonomy" id="390880"/>
    <lineage>
        <taxon>Bacteria</taxon>
        <taxon>Pseudomonadati</taxon>
        <taxon>Pseudomonadota</taxon>
        <taxon>Alphaproteobacteria</taxon>
        <taxon>Rhodospirillales</taxon>
        <taxon>Rhodospirillaceae</taxon>
        <taxon>Roseospira</taxon>
    </lineage>
</organism>
<comment type="caution">
    <text evidence="1">The sequence shown here is derived from an EMBL/GenBank/DDBJ whole genome shotgun (WGS) entry which is preliminary data.</text>
</comment>
<keyword evidence="2" id="KW-1185">Reference proteome</keyword>
<name>A0A7W6WAY0_9PROT</name>
<reference evidence="1 2" key="1">
    <citation type="submission" date="2020-08" db="EMBL/GenBank/DDBJ databases">
        <title>Genome sequencing of Purple Non-Sulfur Bacteria from various extreme environments.</title>
        <authorList>
            <person name="Mayer M."/>
        </authorList>
    </citation>
    <scope>NUCLEOTIDE SEQUENCE [LARGE SCALE GENOMIC DNA]</scope>
    <source>
        <strain evidence="1 2">JA131</strain>
    </source>
</reference>
<dbReference type="AlphaFoldDB" id="A0A7W6WAY0"/>
<dbReference type="RefSeq" id="WP_184047527.1">
    <property type="nucleotide sequence ID" value="NZ_JACIGK010000032.1"/>
</dbReference>